<proteinExistence type="predicted"/>
<protein>
    <recommendedName>
        <fullName evidence="4">Reverse transcriptase domain-containing protein</fullName>
    </recommendedName>
</protein>
<dbReference type="SUPFAM" id="SSF56672">
    <property type="entry name" value="DNA/RNA polymerases"/>
    <property type="match status" value="1"/>
</dbReference>
<dbReference type="SUPFAM" id="SSF47823">
    <property type="entry name" value="lambda integrase-like, N-terminal domain"/>
    <property type="match status" value="1"/>
</dbReference>
<dbReference type="InterPro" id="IPR052055">
    <property type="entry name" value="Hepadnavirus_pol/RT"/>
</dbReference>
<dbReference type="OrthoDB" id="6380429at2759"/>
<dbReference type="Proteomes" id="UP000324222">
    <property type="component" value="Unassembled WGS sequence"/>
</dbReference>
<dbReference type="InterPro" id="IPR010998">
    <property type="entry name" value="Integrase_recombinase_N"/>
</dbReference>
<dbReference type="EMBL" id="VSRR010035602">
    <property type="protein sequence ID" value="MPC72877.1"/>
    <property type="molecule type" value="Genomic_DNA"/>
</dbReference>
<name>A0A5B7HUD4_PORTR</name>
<evidence type="ECO:0000313" key="2">
    <source>
        <dbReference type="EMBL" id="MPC72877.1"/>
    </source>
</evidence>
<evidence type="ECO:0000313" key="3">
    <source>
        <dbReference type="Proteomes" id="UP000324222"/>
    </source>
</evidence>
<dbReference type="Gene3D" id="1.10.150.130">
    <property type="match status" value="1"/>
</dbReference>
<dbReference type="GO" id="GO:0003677">
    <property type="term" value="F:DNA binding"/>
    <property type="evidence" value="ECO:0007669"/>
    <property type="project" value="UniProtKB-KW"/>
</dbReference>
<organism evidence="2 3">
    <name type="scientific">Portunus trituberculatus</name>
    <name type="common">Swimming crab</name>
    <name type="synonym">Neptunus trituberculatus</name>
    <dbReference type="NCBI Taxonomy" id="210409"/>
    <lineage>
        <taxon>Eukaryota</taxon>
        <taxon>Metazoa</taxon>
        <taxon>Ecdysozoa</taxon>
        <taxon>Arthropoda</taxon>
        <taxon>Crustacea</taxon>
        <taxon>Multicrustacea</taxon>
        <taxon>Malacostraca</taxon>
        <taxon>Eumalacostraca</taxon>
        <taxon>Eucarida</taxon>
        <taxon>Decapoda</taxon>
        <taxon>Pleocyemata</taxon>
        <taxon>Brachyura</taxon>
        <taxon>Eubrachyura</taxon>
        <taxon>Portunoidea</taxon>
        <taxon>Portunidae</taxon>
        <taxon>Portuninae</taxon>
        <taxon>Portunus</taxon>
    </lineage>
</organism>
<accession>A0A5B7HUD4</accession>
<sequence>MYLDVWLIVSPTHEAAVVEVTTAVSTAQEMDVRVNFAKSDLRPTQRLRWLGMKWDTSRAMVRLSPENADKIRRRVFRASASRLMTRRQWESLLGVLNFADEVCPLGRIRHRRLALEVNLVIPVRPQDLLHPVPRHLAAALRPWLDSSALRQWVPWQPPLPDLRVVQRQGSPSGFVVASSTVVLRPEGLVPQPPVCGDCVLPQSTNGQATVVPPPTHLEFLCRALRNHFSAAMVEDMLRALCPSSTRQYESCWRAFQAFLRKRGAPSVTAAVVFSFLSFLVHERGRQPPTVAVHLAALSAPLWYGFNIRLDPRAVVLLKRGHFLRYPIFISFLA</sequence>
<comment type="caution">
    <text evidence="2">The sequence shown here is derived from an EMBL/GenBank/DDBJ whole genome shotgun (WGS) entry which is preliminary data.</text>
</comment>
<dbReference type="InterPro" id="IPR043502">
    <property type="entry name" value="DNA/RNA_pol_sf"/>
</dbReference>
<gene>
    <name evidence="2" type="ORF">E2C01_067190</name>
</gene>
<keyword evidence="3" id="KW-1185">Reference proteome</keyword>
<reference evidence="2 3" key="1">
    <citation type="submission" date="2019-05" db="EMBL/GenBank/DDBJ databases">
        <title>Another draft genome of Portunus trituberculatus and its Hox gene families provides insights of decapod evolution.</title>
        <authorList>
            <person name="Jeong J.-H."/>
            <person name="Song I."/>
            <person name="Kim S."/>
            <person name="Choi T."/>
            <person name="Kim D."/>
            <person name="Ryu S."/>
            <person name="Kim W."/>
        </authorList>
    </citation>
    <scope>NUCLEOTIDE SEQUENCE [LARGE SCALE GENOMIC DNA]</scope>
    <source>
        <tissue evidence="2">Muscle</tissue>
    </source>
</reference>
<dbReference type="AlphaFoldDB" id="A0A5B7HUD4"/>
<keyword evidence="1" id="KW-0238">DNA-binding</keyword>
<dbReference type="PANTHER" id="PTHR33050:SF7">
    <property type="entry name" value="RIBONUCLEASE H"/>
    <property type="match status" value="1"/>
</dbReference>
<dbReference type="GO" id="GO:0071897">
    <property type="term" value="P:DNA biosynthetic process"/>
    <property type="evidence" value="ECO:0007669"/>
    <property type="project" value="UniProtKB-ARBA"/>
</dbReference>
<dbReference type="PANTHER" id="PTHR33050">
    <property type="entry name" value="REVERSE TRANSCRIPTASE DOMAIN-CONTAINING PROTEIN"/>
    <property type="match status" value="1"/>
</dbReference>
<evidence type="ECO:0000256" key="1">
    <source>
        <dbReference type="ARBA" id="ARBA00023125"/>
    </source>
</evidence>
<evidence type="ECO:0008006" key="4">
    <source>
        <dbReference type="Google" id="ProtNLM"/>
    </source>
</evidence>